<dbReference type="GO" id="GO:0004497">
    <property type="term" value="F:monooxygenase activity"/>
    <property type="evidence" value="ECO:0007669"/>
    <property type="project" value="UniProtKB-KW"/>
</dbReference>
<keyword evidence="2 7" id="KW-0349">Heme</keyword>
<evidence type="ECO:0000313" key="10">
    <source>
        <dbReference type="Proteomes" id="UP001188597"/>
    </source>
</evidence>
<dbReference type="PRINTS" id="PR00385">
    <property type="entry name" value="P450"/>
</dbReference>
<accession>A0AA89B7I6</accession>
<keyword evidence="10" id="KW-1185">Reference proteome</keyword>
<dbReference type="CDD" id="cd11072">
    <property type="entry name" value="CYP71-like"/>
    <property type="match status" value="1"/>
</dbReference>
<dbReference type="Proteomes" id="UP001188597">
    <property type="component" value="Unassembled WGS sequence"/>
</dbReference>
<evidence type="ECO:0000256" key="3">
    <source>
        <dbReference type="ARBA" id="ARBA00022723"/>
    </source>
</evidence>
<evidence type="ECO:0008006" key="11">
    <source>
        <dbReference type="Google" id="ProtNLM"/>
    </source>
</evidence>
<keyword evidence="6 8" id="KW-0503">Monooxygenase</keyword>
<dbReference type="InterPro" id="IPR002401">
    <property type="entry name" value="Cyt_P450_E_grp-I"/>
</dbReference>
<dbReference type="GO" id="GO:0016705">
    <property type="term" value="F:oxidoreductase activity, acting on paired donors, with incorporation or reduction of molecular oxygen"/>
    <property type="evidence" value="ECO:0007669"/>
    <property type="project" value="InterPro"/>
</dbReference>
<dbReference type="PRINTS" id="PR00463">
    <property type="entry name" value="EP450I"/>
</dbReference>
<dbReference type="PROSITE" id="PS00086">
    <property type="entry name" value="CYTOCHROME_P450"/>
    <property type="match status" value="1"/>
</dbReference>
<dbReference type="EMBL" id="JAVXUP010000460">
    <property type="protein sequence ID" value="KAK3027422.1"/>
    <property type="molecule type" value="Genomic_DNA"/>
</dbReference>
<keyword evidence="3 7" id="KW-0479">Metal-binding</keyword>
<dbReference type="InterPro" id="IPR001128">
    <property type="entry name" value="Cyt_P450"/>
</dbReference>
<comment type="caution">
    <text evidence="9">The sequence shown here is derived from an EMBL/GenBank/DDBJ whole genome shotgun (WGS) entry which is preliminary data.</text>
</comment>
<organism evidence="9 10">
    <name type="scientific">Escallonia herrerae</name>
    <dbReference type="NCBI Taxonomy" id="1293975"/>
    <lineage>
        <taxon>Eukaryota</taxon>
        <taxon>Viridiplantae</taxon>
        <taxon>Streptophyta</taxon>
        <taxon>Embryophyta</taxon>
        <taxon>Tracheophyta</taxon>
        <taxon>Spermatophyta</taxon>
        <taxon>Magnoliopsida</taxon>
        <taxon>eudicotyledons</taxon>
        <taxon>Gunneridae</taxon>
        <taxon>Pentapetalae</taxon>
        <taxon>asterids</taxon>
        <taxon>campanulids</taxon>
        <taxon>Escalloniales</taxon>
        <taxon>Escalloniaceae</taxon>
        <taxon>Escallonia</taxon>
    </lineage>
</organism>
<evidence type="ECO:0000256" key="6">
    <source>
        <dbReference type="ARBA" id="ARBA00023033"/>
    </source>
</evidence>
<dbReference type="InterPro" id="IPR036396">
    <property type="entry name" value="Cyt_P450_sf"/>
</dbReference>
<dbReference type="InterPro" id="IPR052306">
    <property type="entry name" value="CYP450_71D"/>
</dbReference>
<gene>
    <name evidence="9" type="ORF">RJ639_042062</name>
</gene>
<dbReference type="PANTHER" id="PTHR47953:SF16">
    <property type="entry name" value="CYTOCHROME P450 71D8"/>
    <property type="match status" value="1"/>
</dbReference>
<dbReference type="GO" id="GO:0005506">
    <property type="term" value="F:iron ion binding"/>
    <property type="evidence" value="ECO:0007669"/>
    <property type="project" value="InterPro"/>
</dbReference>
<dbReference type="InterPro" id="IPR017972">
    <property type="entry name" value="Cyt_P450_CS"/>
</dbReference>
<evidence type="ECO:0000256" key="4">
    <source>
        <dbReference type="ARBA" id="ARBA00023002"/>
    </source>
</evidence>
<proteinExistence type="inferred from homology"/>
<evidence type="ECO:0000313" key="9">
    <source>
        <dbReference type="EMBL" id="KAK3027422.1"/>
    </source>
</evidence>
<keyword evidence="4 8" id="KW-0560">Oxidoreductase</keyword>
<feature type="binding site" description="axial binding residue" evidence="7">
    <location>
        <position position="386"/>
    </location>
    <ligand>
        <name>heme</name>
        <dbReference type="ChEBI" id="CHEBI:30413"/>
    </ligand>
    <ligandPart>
        <name>Fe</name>
        <dbReference type="ChEBI" id="CHEBI:18248"/>
    </ligandPart>
</feature>
<evidence type="ECO:0000256" key="2">
    <source>
        <dbReference type="ARBA" id="ARBA00022617"/>
    </source>
</evidence>
<comment type="cofactor">
    <cofactor evidence="7">
        <name>heme</name>
        <dbReference type="ChEBI" id="CHEBI:30413"/>
    </cofactor>
</comment>
<comment type="similarity">
    <text evidence="1 8">Belongs to the cytochrome P450 family.</text>
</comment>
<dbReference type="AlphaFoldDB" id="A0AA89B7I6"/>
<dbReference type="GO" id="GO:0020037">
    <property type="term" value="F:heme binding"/>
    <property type="evidence" value="ECO:0007669"/>
    <property type="project" value="InterPro"/>
</dbReference>
<dbReference type="SUPFAM" id="SSF48264">
    <property type="entry name" value="Cytochrome P450"/>
    <property type="match status" value="1"/>
</dbReference>
<evidence type="ECO:0000256" key="8">
    <source>
        <dbReference type="RuleBase" id="RU000461"/>
    </source>
</evidence>
<dbReference type="PANTHER" id="PTHR47953">
    <property type="entry name" value="OS08G0105600 PROTEIN"/>
    <property type="match status" value="1"/>
</dbReference>
<dbReference type="Gene3D" id="1.10.630.10">
    <property type="entry name" value="Cytochrome P450"/>
    <property type="match status" value="1"/>
</dbReference>
<evidence type="ECO:0000256" key="5">
    <source>
        <dbReference type="ARBA" id="ARBA00023004"/>
    </source>
</evidence>
<name>A0AA89B7I6_9ASTE</name>
<evidence type="ECO:0000256" key="1">
    <source>
        <dbReference type="ARBA" id="ARBA00010617"/>
    </source>
</evidence>
<sequence>MGKRHRRKTKDLLGENFLAAAISRSLPHHALRDLAKKYGPLVHLQLGEISAVVVSSPRVAKELLKTHDIAFANRPGSLASEIILYNGTDIPFSLYGDYWRQMRKICTLELLSAKKVQSFRSLREEETRHLVESIQLSSGIAVNLTQKIFSLSNAITCKAAFGKRCKDQDVLIELMKELALSSGGFDVADLFPSLKPLHFLSGLRPKLMKLHQKFERFLDTIIEKHIESLKRAPKDSSAPGEEDLLDVLFRVKEHGDLEFPITIKNIKAILMDIFSAGIETSSTTLEWAMSELIRNPRVFARAQGELREALKGKKQYTRECREQCEVGGYIIFVKTKVIVNAWAMGRDSEYWHDAESFIPERFENSSVDFTGNYQEYIPFGGGRRMCPGVTFGLANVELPLAQLLYHFNWELPDGIKPEDLDMTESFGTTAGRINNLYLVATSHSSL</sequence>
<reference evidence="9" key="1">
    <citation type="submission" date="2022-12" db="EMBL/GenBank/DDBJ databases">
        <title>Draft genome assemblies for two species of Escallonia (Escalloniales).</title>
        <authorList>
            <person name="Chanderbali A."/>
            <person name="Dervinis C."/>
            <person name="Anghel I."/>
            <person name="Soltis D."/>
            <person name="Soltis P."/>
            <person name="Zapata F."/>
        </authorList>
    </citation>
    <scope>NUCLEOTIDE SEQUENCE</scope>
    <source>
        <strain evidence="9">UCBG64.0493</strain>
        <tissue evidence="9">Leaf</tissue>
    </source>
</reference>
<keyword evidence="5 7" id="KW-0408">Iron</keyword>
<dbReference type="Pfam" id="PF00067">
    <property type="entry name" value="p450"/>
    <property type="match status" value="2"/>
</dbReference>
<evidence type="ECO:0000256" key="7">
    <source>
        <dbReference type="PIRSR" id="PIRSR602401-1"/>
    </source>
</evidence>
<protein>
    <recommendedName>
        <fullName evidence="11">Cytochrome P450</fullName>
    </recommendedName>
</protein>